<dbReference type="InterPro" id="IPR001345">
    <property type="entry name" value="PG/BPGM_mutase_AS"/>
</dbReference>
<reference evidence="3 4" key="1">
    <citation type="submission" date="2016-11" db="EMBL/GenBank/DDBJ databases">
        <authorList>
            <person name="Jaros S."/>
            <person name="Januszkiewicz K."/>
            <person name="Wedrychowicz H."/>
        </authorList>
    </citation>
    <scope>NUCLEOTIDE SEQUENCE [LARGE SCALE GENOMIC DNA]</scope>
    <source>
        <strain evidence="3 4">DSM 10068</strain>
    </source>
</reference>
<feature type="binding site" evidence="2">
    <location>
        <begin position="7"/>
        <end position="14"/>
    </location>
    <ligand>
        <name>substrate</name>
    </ligand>
</feature>
<dbReference type="InterPro" id="IPR050275">
    <property type="entry name" value="PGM_Phosphatase"/>
</dbReference>
<dbReference type="GO" id="GO:0016791">
    <property type="term" value="F:phosphatase activity"/>
    <property type="evidence" value="ECO:0007669"/>
    <property type="project" value="TreeGrafter"/>
</dbReference>
<proteinExistence type="predicted"/>
<accession>A0A1M5XRU1</accession>
<dbReference type="PROSITE" id="PS00175">
    <property type="entry name" value="PG_MUTASE"/>
    <property type="match status" value="1"/>
</dbReference>
<keyword evidence="4" id="KW-1185">Reference proteome</keyword>
<protein>
    <submittedName>
        <fullName evidence="3">Uncharacterized phosphatase</fullName>
    </submittedName>
</protein>
<dbReference type="AlphaFoldDB" id="A0A1M5XRU1"/>
<dbReference type="SMART" id="SM00855">
    <property type="entry name" value="PGAM"/>
    <property type="match status" value="1"/>
</dbReference>
<evidence type="ECO:0000256" key="2">
    <source>
        <dbReference type="PIRSR" id="PIRSR613078-2"/>
    </source>
</evidence>
<dbReference type="GO" id="GO:0005737">
    <property type="term" value="C:cytoplasm"/>
    <property type="evidence" value="ECO:0007669"/>
    <property type="project" value="TreeGrafter"/>
</dbReference>
<sequence length="195" mass="21178">MTFYLIRHGETDWNRQNRLQGIEDIELNETGIRQSAECARALRGVKAGRILSSPLKRAVKTAEIISEYTGGPPVIVEEGLTERDFGRLSGITLPEREALLASGEDPGMEPFDVLTDRLLRVLNAYKACGGAENILLVSHGASINALLSVLSGGELGTGQTVLKNVCISKLRCAGDSFAVEFYNLTPEEFTRLGGR</sequence>
<evidence type="ECO:0000313" key="4">
    <source>
        <dbReference type="Proteomes" id="UP000183995"/>
    </source>
</evidence>
<dbReference type="Proteomes" id="UP000183995">
    <property type="component" value="Unassembled WGS sequence"/>
</dbReference>
<feature type="active site" description="Tele-phosphohistidine intermediate" evidence="1">
    <location>
        <position position="8"/>
    </location>
</feature>
<dbReference type="CDD" id="cd07067">
    <property type="entry name" value="HP_PGM_like"/>
    <property type="match status" value="1"/>
</dbReference>
<dbReference type="PANTHER" id="PTHR48100:SF59">
    <property type="entry name" value="ADENOSYLCOBALAMIN_ALPHA-RIBAZOLE PHOSPHATASE"/>
    <property type="match status" value="1"/>
</dbReference>
<feature type="active site" description="Proton donor/acceptor" evidence="1">
    <location>
        <position position="82"/>
    </location>
</feature>
<name>A0A1M5XRU1_9FIRM</name>
<dbReference type="SUPFAM" id="SSF53254">
    <property type="entry name" value="Phosphoglycerate mutase-like"/>
    <property type="match status" value="1"/>
</dbReference>
<dbReference type="EMBL" id="FQXV01000006">
    <property type="protein sequence ID" value="SHI02476.1"/>
    <property type="molecule type" value="Genomic_DNA"/>
</dbReference>
<evidence type="ECO:0000313" key="3">
    <source>
        <dbReference type="EMBL" id="SHI02476.1"/>
    </source>
</evidence>
<gene>
    <name evidence="3" type="ORF">SAMN02745823_01980</name>
</gene>
<dbReference type="InterPro" id="IPR029033">
    <property type="entry name" value="His_PPase_superfam"/>
</dbReference>
<feature type="binding site" evidence="2">
    <location>
        <position position="57"/>
    </location>
    <ligand>
        <name>substrate</name>
    </ligand>
</feature>
<dbReference type="Pfam" id="PF00300">
    <property type="entry name" value="His_Phos_1"/>
    <property type="match status" value="1"/>
</dbReference>
<dbReference type="InterPro" id="IPR013078">
    <property type="entry name" value="His_Pase_superF_clade-1"/>
</dbReference>
<dbReference type="RefSeq" id="WP_073078337.1">
    <property type="nucleotide sequence ID" value="NZ_FQXV01000006.1"/>
</dbReference>
<dbReference type="STRING" id="1123282.SAMN02745823_01980"/>
<organism evidence="3 4">
    <name type="scientific">Sporobacter termitidis DSM 10068</name>
    <dbReference type="NCBI Taxonomy" id="1123282"/>
    <lineage>
        <taxon>Bacteria</taxon>
        <taxon>Bacillati</taxon>
        <taxon>Bacillota</taxon>
        <taxon>Clostridia</taxon>
        <taxon>Eubacteriales</taxon>
        <taxon>Oscillospiraceae</taxon>
        <taxon>Sporobacter</taxon>
    </lineage>
</organism>
<dbReference type="Gene3D" id="3.40.50.1240">
    <property type="entry name" value="Phosphoglycerate mutase-like"/>
    <property type="match status" value="1"/>
</dbReference>
<dbReference type="OrthoDB" id="9781415at2"/>
<evidence type="ECO:0000256" key="1">
    <source>
        <dbReference type="PIRSR" id="PIRSR613078-1"/>
    </source>
</evidence>
<dbReference type="PANTHER" id="PTHR48100">
    <property type="entry name" value="BROAD-SPECIFICITY PHOSPHATASE YOR283W-RELATED"/>
    <property type="match status" value="1"/>
</dbReference>